<gene>
    <name evidence="2" type="ORF">S03H2_35713</name>
</gene>
<name>X1HY33_9ZZZZ</name>
<feature type="region of interest" description="Disordered" evidence="1">
    <location>
        <begin position="176"/>
        <end position="248"/>
    </location>
</feature>
<feature type="compositionally biased region" description="Basic and acidic residues" evidence="1">
    <location>
        <begin position="238"/>
        <end position="248"/>
    </location>
</feature>
<feature type="compositionally biased region" description="Low complexity" evidence="1">
    <location>
        <begin position="10"/>
        <end position="26"/>
    </location>
</feature>
<comment type="caution">
    <text evidence="2">The sequence shown here is derived from an EMBL/GenBank/DDBJ whole genome shotgun (WGS) entry which is preliminary data.</text>
</comment>
<feature type="region of interest" description="Disordered" evidence="1">
    <location>
        <begin position="1"/>
        <end position="43"/>
    </location>
</feature>
<evidence type="ECO:0000256" key="1">
    <source>
        <dbReference type="SAM" id="MobiDB-lite"/>
    </source>
</evidence>
<feature type="compositionally biased region" description="Basic and acidic residues" evidence="1">
    <location>
        <begin position="176"/>
        <end position="194"/>
    </location>
</feature>
<accession>X1HY33</accession>
<dbReference type="EMBL" id="BARU01021866">
    <property type="protein sequence ID" value="GAH50208.1"/>
    <property type="molecule type" value="Genomic_DNA"/>
</dbReference>
<dbReference type="AlphaFoldDB" id="X1HY33"/>
<organism evidence="2">
    <name type="scientific">marine sediment metagenome</name>
    <dbReference type="NCBI Taxonomy" id="412755"/>
    <lineage>
        <taxon>unclassified sequences</taxon>
        <taxon>metagenomes</taxon>
        <taxon>ecological metagenomes</taxon>
    </lineage>
</organism>
<sequence length="248" mass="27999">MVDEVKEPTAPEGVETPEVVEPTEPVETPPETPTESLEEKATRLEEENEALAKERDRGGYKQRMLEDQVKANQLEMDALKRSEKAPAAKLFDGMDDSDPLTVREVREVMELERRNRQDEIIVQFDQQRQVISDSIAKSRHKDFDEVMEKYRDMVRGNPSLERIAYFDPDPAEYRYQKGLDHPDLKAKRSAKEKGTVVTTITKPRPRLPKGGGGGAAPGLTTLKQAADSSPEEWAAMSEEERVKHLQGG</sequence>
<evidence type="ECO:0000313" key="2">
    <source>
        <dbReference type="EMBL" id="GAH50208.1"/>
    </source>
</evidence>
<reference evidence="2" key="1">
    <citation type="journal article" date="2014" name="Front. Microbiol.">
        <title>High frequency of phylogenetically diverse reductive dehalogenase-homologous genes in deep subseafloor sedimentary metagenomes.</title>
        <authorList>
            <person name="Kawai M."/>
            <person name="Futagami T."/>
            <person name="Toyoda A."/>
            <person name="Takaki Y."/>
            <person name="Nishi S."/>
            <person name="Hori S."/>
            <person name="Arai W."/>
            <person name="Tsubouchi T."/>
            <person name="Morono Y."/>
            <person name="Uchiyama I."/>
            <person name="Ito T."/>
            <person name="Fujiyama A."/>
            <person name="Inagaki F."/>
            <person name="Takami H."/>
        </authorList>
    </citation>
    <scope>NUCLEOTIDE SEQUENCE</scope>
    <source>
        <strain evidence="2">Expedition CK06-06</strain>
    </source>
</reference>
<proteinExistence type="predicted"/>
<protein>
    <submittedName>
        <fullName evidence="2">Uncharacterized protein</fullName>
    </submittedName>
</protein>